<evidence type="ECO:0000259" key="1">
    <source>
        <dbReference type="Pfam" id="PF08241"/>
    </source>
</evidence>
<dbReference type="Proteomes" id="UP000280344">
    <property type="component" value="Chromosome"/>
</dbReference>
<evidence type="ECO:0000313" key="2">
    <source>
        <dbReference type="EMBL" id="AZQ77716.1"/>
    </source>
</evidence>
<reference evidence="2 3" key="1">
    <citation type="submission" date="2018-12" db="EMBL/GenBank/DDBJ databases">
        <title>Complete genome sequence of Flaviflexus sp. H23T48.</title>
        <authorList>
            <person name="Bae J.-W."/>
            <person name="Lee J.-Y."/>
        </authorList>
    </citation>
    <scope>NUCLEOTIDE SEQUENCE [LARGE SCALE GENOMIC DNA]</scope>
    <source>
        <strain evidence="2 3">H23T48</strain>
    </source>
</reference>
<dbReference type="InterPro" id="IPR050508">
    <property type="entry name" value="Methyltransf_Superfamily"/>
</dbReference>
<dbReference type="CDD" id="cd02440">
    <property type="entry name" value="AdoMet_MTases"/>
    <property type="match status" value="1"/>
</dbReference>
<dbReference type="Gene3D" id="3.40.50.150">
    <property type="entry name" value="Vaccinia Virus protein VP39"/>
    <property type="match status" value="1"/>
</dbReference>
<dbReference type="SUPFAM" id="SSF53335">
    <property type="entry name" value="S-adenosyl-L-methionine-dependent methyltransferases"/>
    <property type="match status" value="1"/>
</dbReference>
<dbReference type="PANTHER" id="PTHR42912">
    <property type="entry name" value="METHYLTRANSFERASE"/>
    <property type="match status" value="1"/>
</dbReference>
<dbReference type="Pfam" id="PF08241">
    <property type="entry name" value="Methyltransf_11"/>
    <property type="match status" value="1"/>
</dbReference>
<dbReference type="InterPro" id="IPR029063">
    <property type="entry name" value="SAM-dependent_MTases_sf"/>
</dbReference>
<feature type="domain" description="Methyltransferase type 11" evidence="1">
    <location>
        <begin position="48"/>
        <end position="141"/>
    </location>
</feature>
<accession>A0A3Q9G7Y8</accession>
<dbReference type="GO" id="GO:0032259">
    <property type="term" value="P:methylation"/>
    <property type="evidence" value="ECO:0007669"/>
    <property type="project" value="UniProtKB-KW"/>
</dbReference>
<protein>
    <submittedName>
        <fullName evidence="2">Class I SAM-dependent methyltransferase</fullName>
    </submittedName>
</protein>
<dbReference type="AlphaFoldDB" id="A0A3Q9G7Y8"/>
<keyword evidence="3" id="KW-1185">Reference proteome</keyword>
<organism evidence="2 3">
    <name type="scientific">Flaviflexus ciconiae</name>
    <dbReference type="NCBI Taxonomy" id="2496867"/>
    <lineage>
        <taxon>Bacteria</taxon>
        <taxon>Bacillati</taxon>
        <taxon>Actinomycetota</taxon>
        <taxon>Actinomycetes</taxon>
        <taxon>Actinomycetales</taxon>
        <taxon>Actinomycetaceae</taxon>
        <taxon>Flaviflexus</taxon>
    </lineage>
</organism>
<evidence type="ECO:0000313" key="3">
    <source>
        <dbReference type="Proteomes" id="UP000280344"/>
    </source>
</evidence>
<name>A0A3Q9G7Y8_9ACTO</name>
<dbReference type="OrthoDB" id="9797252at2"/>
<gene>
    <name evidence="2" type="ORF">EJ997_10550</name>
</gene>
<dbReference type="InterPro" id="IPR013216">
    <property type="entry name" value="Methyltransf_11"/>
</dbReference>
<keyword evidence="2" id="KW-0808">Transferase</keyword>
<dbReference type="RefSeq" id="WP_126704519.1">
    <property type="nucleotide sequence ID" value="NZ_CP034593.1"/>
</dbReference>
<proteinExistence type="predicted"/>
<dbReference type="GO" id="GO:0008757">
    <property type="term" value="F:S-adenosylmethionine-dependent methyltransferase activity"/>
    <property type="evidence" value="ECO:0007669"/>
    <property type="project" value="InterPro"/>
</dbReference>
<dbReference type="EMBL" id="CP034593">
    <property type="protein sequence ID" value="AZQ77716.1"/>
    <property type="molecule type" value="Genomic_DNA"/>
</dbReference>
<dbReference type="KEGG" id="flh:EJ997_10550"/>
<sequence length="236" mass="26361">MAFDDFIPSGNQAVNPGVYDIENEGIDPEGTLWRALVEAAPWTDKSLVDLGCGAGWWLPKYSDAAELYGVEPDETLLDIARGRDSKAKILHSSAEHIPLADDSVDVVHARFAYFFPHPTYDVSQGLREVARVLRPGGTLVVIDNDTVRGEFAKLLKVSVAAERQGENTYTRQWWAEQGAETRAIMSSWEFQSRSDLESVIRLEFPSEVAENWLAEHPERTGLSYGYLLHIWVKPGA</sequence>
<keyword evidence="2" id="KW-0489">Methyltransferase</keyword>